<keyword evidence="1" id="KW-0732">Signal</keyword>
<feature type="chain" id="PRO_5039673003" description="Secreted protein" evidence="1">
    <location>
        <begin position="25"/>
        <end position="65"/>
    </location>
</feature>
<dbReference type="Proteomes" id="UP000620156">
    <property type="component" value="Unassembled WGS sequence"/>
</dbReference>
<accession>A0A918EWD8</accession>
<dbReference type="AlphaFoldDB" id="A0A918EWD8"/>
<name>A0A918EWD8_9ACTN</name>
<evidence type="ECO:0000313" key="2">
    <source>
        <dbReference type="EMBL" id="GGQ75862.1"/>
    </source>
</evidence>
<sequence length="65" mass="6092">MRRIVAVVFGVAVLVGAAAPSAGAVPDPATAISCLTGSAGELTGLIDPAAPGLPAELPGVACLAP</sequence>
<reference evidence="2" key="2">
    <citation type="submission" date="2020-09" db="EMBL/GenBank/DDBJ databases">
        <authorList>
            <person name="Sun Q."/>
            <person name="Ohkuma M."/>
        </authorList>
    </citation>
    <scope>NUCLEOTIDE SEQUENCE</scope>
    <source>
        <strain evidence="2">JCM 3131</strain>
    </source>
</reference>
<dbReference type="EMBL" id="BMQK01000014">
    <property type="protein sequence ID" value="GGQ75862.1"/>
    <property type="molecule type" value="Genomic_DNA"/>
</dbReference>
<protein>
    <recommendedName>
        <fullName evidence="4">Secreted protein</fullName>
    </recommendedName>
</protein>
<organism evidence="2 3">
    <name type="scientific">Streptomyces ruber</name>
    <dbReference type="NCBI Taxonomy" id="83378"/>
    <lineage>
        <taxon>Bacteria</taxon>
        <taxon>Bacillati</taxon>
        <taxon>Actinomycetota</taxon>
        <taxon>Actinomycetes</taxon>
        <taxon>Kitasatosporales</taxon>
        <taxon>Streptomycetaceae</taxon>
        <taxon>Streptomyces</taxon>
    </lineage>
</organism>
<reference evidence="2" key="1">
    <citation type="journal article" date="2014" name="Int. J. Syst. Evol. Microbiol.">
        <title>Complete genome sequence of Corynebacterium casei LMG S-19264T (=DSM 44701T), isolated from a smear-ripened cheese.</title>
        <authorList>
            <consortium name="US DOE Joint Genome Institute (JGI-PGF)"/>
            <person name="Walter F."/>
            <person name="Albersmeier A."/>
            <person name="Kalinowski J."/>
            <person name="Ruckert C."/>
        </authorList>
    </citation>
    <scope>NUCLEOTIDE SEQUENCE</scope>
    <source>
        <strain evidence="2">JCM 3131</strain>
    </source>
</reference>
<gene>
    <name evidence="2" type="ORF">GCM10010145_51960</name>
</gene>
<proteinExistence type="predicted"/>
<evidence type="ECO:0008006" key="4">
    <source>
        <dbReference type="Google" id="ProtNLM"/>
    </source>
</evidence>
<keyword evidence="3" id="KW-1185">Reference proteome</keyword>
<evidence type="ECO:0000313" key="3">
    <source>
        <dbReference type="Proteomes" id="UP000620156"/>
    </source>
</evidence>
<dbReference type="RefSeq" id="WP_189219280.1">
    <property type="nucleotide sequence ID" value="NZ_BMQK01000014.1"/>
</dbReference>
<feature type="signal peptide" evidence="1">
    <location>
        <begin position="1"/>
        <end position="24"/>
    </location>
</feature>
<evidence type="ECO:0000256" key="1">
    <source>
        <dbReference type="SAM" id="SignalP"/>
    </source>
</evidence>
<comment type="caution">
    <text evidence="2">The sequence shown here is derived from an EMBL/GenBank/DDBJ whole genome shotgun (WGS) entry which is preliminary data.</text>
</comment>